<reference evidence="3 4" key="1">
    <citation type="submission" date="2011-08" db="EMBL/GenBank/DDBJ databases">
        <title>The Genome Sequence of Clostridium hathewayi WAL-18680.</title>
        <authorList>
            <consortium name="The Broad Institute Genome Sequencing Platform"/>
            <person name="Earl A."/>
            <person name="Ward D."/>
            <person name="Feldgarden M."/>
            <person name="Gevers D."/>
            <person name="Finegold S.M."/>
            <person name="Summanen P.H."/>
            <person name="Molitoris D.R."/>
            <person name="Song M."/>
            <person name="Daigneault M."/>
            <person name="Allen-Vercoe E."/>
            <person name="Young S.K."/>
            <person name="Zeng Q."/>
            <person name="Gargeya S."/>
            <person name="Fitzgerald M."/>
            <person name="Haas B."/>
            <person name="Abouelleil A."/>
            <person name="Alvarado L."/>
            <person name="Arachchi H.M."/>
            <person name="Berlin A."/>
            <person name="Brown A."/>
            <person name="Chapman S.B."/>
            <person name="Chen Z."/>
            <person name="Dunbar C."/>
            <person name="Freedman E."/>
            <person name="Gearin G."/>
            <person name="Gellesch M."/>
            <person name="Goldberg J."/>
            <person name="Griggs A."/>
            <person name="Gujja S."/>
            <person name="Heiman D."/>
            <person name="Howarth C."/>
            <person name="Larson L."/>
            <person name="Lui A."/>
            <person name="MacDonald P.J.P."/>
            <person name="Montmayeur A."/>
            <person name="Murphy C."/>
            <person name="Neiman D."/>
            <person name="Pearson M."/>
            <person name="Priest M."/>
            <person name="Roberts A."/>
            <person name="Saif S."/>
            <person name="Shea T."/>
            <person name="Shenoy N."/>
            <person name="Sisk P."/>
            <person name="Stolte C."/>
            <person name="Sykes S."/>
            <person name="Wortman J."/>
            <person name="Nusbaum C."/>
            <person name="Birren B."/>
        </authorList>
    </citation>
    <scope>NUCLEOTIDE SEQUENCE [LARGE SCALE GENOMIC DNA]</scope>
    <source>
        <strain evidence="3 4">WAL-18680</strain>
    </source>
</reference>
<accession>G5IMZ1</accession>
<dbReference type="InterPro" id="IPR011990">
    <property type="entry name" value="TPR-like_helical_dom_sf"/>
</dbReference>
<dbReference type="Gene3D" id="1.25.40.10">
    <property type="entry name" value="Tetratricopeptide repeat domain"/>
    <property type="match status" value="3"/>
</dbReference>
<keyword evidence="4" id="KW-1185">Reference proteome</keyword>
<organism evidence="3 4">
    <name type="scientific">Hungatella hathewayi WAL-18680</name>
    <dbReference type="NCBI Taxonomy" id="742737"/>
    <lineage>
        <taxon>Bacteria</taxon>
        <taxon>Bacillati</taxon>
        <taxon>Bacillota</taxon>
        <taxon>Clostridia</taxon>
        <taxon>Lachnospirales</taxon>
        <taxon>Lachnospiraceae</taxon>
        <taxon>Hungatella</taxon>
    </lineage>
</organism>
<dbReference type="InterPro" id="IPR019734">
    <property type="entry name" value="TPR_rpt"/>
</dbReference>
<evidence type="ECO:0000313" key="3">
    <source>
        <dbReference type="EMBL" id="EHI57147.1"/>
    </source>
</evidence>
<proteinExistence type="predicted"/>
<keyword evidence="1" id="KW-0677">Repeat</keyword>
<evidence type="ECO:0000313" key="4">
    <source>
        <dbReference type="Proteomes" id="UP000005384"/>
    </source>
</evidence>
<dbReference type="PANTHER" id="PTHR45641">
    <property type="entry name" value="TETRATRICOPEPTIDE REPEAT PROTEIN (AFU_ORTHOLOGUE AFUA_6G03870)"/>
    <property type="match status" value="1"/>
</dbReference>
<dbReference type="Proteomes" id="UP000005384">
    <property type="component" value="Unassembled WGS sequence"/>
</dbReference>
<evidence type="ECO:0000256" key="1">
    <source>
        <dbReference type="ARBA" id="ARBA00022737"/>
    </source>
</evidence>
<dbReference type="EMBL" id="ADLN01000125">
    <property type="protein sequence ID" value="EHI57147.1"/>
    <property type="molecule type" value="Genomic_DNA"/>
</dbReference>
<evidence type="ECO:0008006" key="5">
    <source>
        <dbReference type="Google" id="ProtNLM"/>
    </source>
</evidence>
<keyword evidence="2" id="KW-0802">TPR repeat</keyword>
<gene>
    <name evidence="3" type="ORF">HMPREF9473_04869</name>
</gene>
<comment type="caution">
    <text evidence="3">The sequence shown here is derived from an EMBL/GenBank/DDBJ whole genome shotgun (WGS) entry which is preliminary data.</text>
</comment>
<dbReference type="PATRIC" id="fig|742737.3.peg.4855"/>
<dbReference type="SUPFAM" id="SSF48452">
    <property type="entry name" value="TPR-like"/>
    <property type="match status" value="1"/>
</dbReference>
<dbReference type="PANTHER" id="PTHR45641:SF1">
    <property type="entry name" value="AAA+ ATPASE DOMAIN-CONTAINING PROTEIN"/>
    <property type="match status" value="1"/>
</dbReference>
<dbReference type="HOGENOM" id="CLU_972463_0_0_9"/>
<evidence type="ECO:0000256" key="2">
    <source>
        <dbReference type="ARBA" id="ARBA00022803"/>
    </source>
</evidence>
<name>G5IMZ1_9FIRM</name>
<dbReference type="SMART" id="SM00028">
    <property type="entry name" value="TPR"/>
    <property type="match status" value="3"/>
</dbReference>
<dbReference type="AlphaFoldDB" id="G5IMZ1"/>
<protein>
    <recommendedName>
        <fullName evidence="5">Tetratricopeptide repeat protein</fullName>
    </recommendedName>
</protein>
<sequence length="286" mass="33734">MADIYLELSVNNKNYVEALDNVASAEKIFQKNEDNDGLARTFHSYGSIYADFSEPELARKAYEDALRYCDMSANDQSELKFEIYLNLTGVETDFEELMYYFQRAEKLIENRNDAHLIRFYFGKGNTYYNYGIAEEAAACYEKAIEIWKEMEKDRDMNDIPLYIAYSYDCCGHCYIALEEYMKSIEYIDVSIEMFKNIEGVSIGDLATAYRHLSMAYMKLEVPDYEKALEYGLKSCQVYLDKEDELSIEELEYFKRLKDLFKGLYEETSYAKEKDFETWYKENINAK</sequence>